<dbReference type="EMBL" id="JBHMCE010000007">
    <property type="protein sequence ID" value="MFB9529508.1"/>
    <property type="molecule type" value="Genomic_DNA"/>
</dbReference>
<evidence type="ECO:0000259" key="1">
    <source>
        <dbReference type="Pfam" id="PF21311"/>
    </source>
</evidence>
<evidence type="ECO:0000313" key="3">
    <source>
        <dbReference type="Proteomes" id="UP001589646"/>
    </source>
</evidence>
<feature type="domain" description="P68 RBP/TagC-like beta-propeller" evidence="1">
    <location>
        <begin position="28"/>
        <end position="285"/>
    </location>
</feature>
<keyword evidence="3" id="KW-1185">Reference proteome</keyword>
<proteinExistence type="predicted"/>
<dbReference type="RefSeq" id="WP_346128261.1">
    <property type="nucleotide sequence ID" value="NZ_BAAAXC010000015.1"/>
</dbReference>
<comment type="caution">
    <text evidence="2">The sequence shown here is derived from an EMBL/GenBank/DDBJ whole genome shotgun (WGS) entry which is preliminary data.</text>
</comment>
<accession>A0ABV5Q3G5</accession>
<protein>
    <recommendedName>
        <fullName evidence="1">P68 RBP/TagC-like beta-propeller domain-containing protein</fullName>
    </recommendedName>
</protein>
<dbReference type="InterPro" id="IPR048799">
    <property type="entry name" value="P68_RBP_TagC-like_beta-prop"/>
</dbReference>
<dbReference type="Pfam" id="PF21311">
    <property type="entry name" value="Phage_RBD_prop"/>
    <property type="match status" value="1"/>
</dbReference>
<sequence>MTSSDLIDLSGPWGRVLSGTLLHHPQAMQSMAVDPVTRDVYIVQLRDATTAPAAGNLCVNRVSQRTGLFSEHMHLDGFGHGYQIGAQHINGKTYLWTEAGPVQGGFGTHVTRFPFLAGETLTMTSTALSRPFQPEPGAYNCAPSVDPIHGWVTIRYRTAKGYFYSRYPIDSETGKVTGRAARTIPHPSKTAAPRTWDTFQGFASLGDILYLYTGDPEPPAPSGGNTHMTAISWTDGKVVAGSEHITAVPGLARREPEGLAIEPMGDEARLLFGFSGGDTMPRKATICFFSTDKAVQGVKVLSDWIGLVPAPGTPMASERQRLRGRLVNVAGTTLLQLRGTLSRDLSSDGKVAQLPPSLVPSRAVRANVPCNMDHGRGVCRVEVNAAGELWAFGATARSRISWIDFDSFSVPWL</sequence>
<organism evidence="2 3">
    <name type="scientific">Nonomuraea roseola</name>
    <dbReference type="NCBI Taxonomy" id="46179"/>
    <lineage>
        <taxon>Bacteria</taxon>
        <taxon>Bacillati</taxon>
        <taxon>Actinomycetota</taxon>
        <taxon>Actinomycetes</taxon>
        <taxon>Streptosporangiales</taxon>
        <taxon>Streptosporangiaceae</taxon>
        <taxon>Nonomuraea</taxon>
    </lineage>
</organism>
<dbReference type="Proteomes" id="UP001589646">
    <property type="component" value="Unassembled WGS sequence"/>
</dbReference>
<gene>
    <name evidence="2" type="ORF">ACFFRN_23120</name>
</gene>
<reference evidence="2 3" key="1">
    <citation type="submission" date="2024-09" db="EMBL/GenBank/DDBJ databases">
        <authorList>
            <person name="Sun Q."/>
            <person name="Mori K."/>
        </authorList>
    </citation>
    <scope>NUCLEOTIDE SEQUENCE [LARGE SCALE GENOMIC DNA]</scope>
    <source>
        <strain evidence="2 3">JCM 3323</strain>
    </source>
</reference>
<evidence type="ECO:0000313" key="2">
    <source>
        <dbReference type="EMBL" id="MFB9529508.1"/>
    </source>
</evidence>
<name>A0ABV5Q3G5_9ACTN</name>